<dbReference type="PANTHER" id="PTHR14449:SF2">
    <property type="entry name" value="FANCONI ANEMIA GROUP F PROTEIN"/>
    <property type="match status" value="1"/>
</dbReference>
<feature type="signal peptide" evidence="1">
    <location>
        <begin position="1"/>
        <end position="19"/>
    </location>
</feature>
<keyword evidence="1" id="KW-0732">Signal</keyword>
<comment type="caution">
    <text evidence="2">The sequence shown here is derived from an EMBL/GenBank/DDBJ whole genome shotgun (WGS) entry which is preliminary data.</text>
</comment>
<keyword evidence="3" id="KW-1185">Reference proteome</keyword>
<feature type="chain" id="PRO_5035875666" evidence="1">
    <location>
        <begin position="20"/>
        <end position="452"/>
    </location>
</feature>
<dbReference type="AlphaFoldDB" id="A0A8T0XM11"/>
<evidence type="ECO:0000313" key="2">
    <source>
        <dbReference type="EMBL" id="KAG2662491.1"/>
    </source>
</evidence>
<organism evidence="2 3">
    <name type="scientific">Panicum virgatum</name>
    <name type="common">Blackwell switchgrass</name>
    <dbReference type="NCBI Taxonomy" id="38727"/>
    <lineage>
        <taxon>Eukaryota</taxon>
        <taxon>Viridiplantae</taxon>
        <taxon>Streptophyta</taxon>
        <taxon>Embryophyta</taxon>
        <taxon>Tracheophyta</taxon>
        <taxon>Spermatophyta</taxon>
        <taxon>Magnoliopsida</taxon>
        <taxon>Liliopsida</taxon>
        <taxon>Poales</taxon>
        <taxon>Poaceae</taxon>
        <taxon>PACMAD clade</taxon>
        <taxon>Panicoideae</taxon>
        <taxon>Panicodae</taxon>
        <taxon>Paniceae</taxon>
        <taxon>Panicinae</taxon>
        <taxon>Panicum</taxon>
        <taxon>Panicum sect. Hiantes</taxon>
    </lineage>
</organism>
<reference evidence="2" key="1">
    <citation type="submission" date="2020-05" db="EMBL/GenBank/DDBJ databases">
        <title>WGS assembly of Panicum virgatum.</title>
        <authorList>
            <person name="Lovell J.T."/>
            <person name="Jenkins J."/>
            <person name="Shu S."/>
            <person name="Juenger T.E."/>
            <person name="Schmutz J."/>
        </authorList>
    </citation>
    <scope>NUCLEOTIDE SEQUENCE</scope>
    <source>
        <strain evidence="2">AP13</strain>
    </source>
</reference>
<dbReference type="EMBL" id="CM029037">
    <property type="protein sequence ID" value="KAG2662491.1"/>
    <property type="molecule type" value="Genomic_DNA"/>
</dbReference>
<accession>A0A8T0XM11</accession>
<evidence type="ECO:0000313" key="3">
    <source>
        <dbReference type="Proteomes" id="UP000823388"/>
    </source>
</evidence>
<gene>
    <name evidence="2" type="ORF">PVAP13_1KG540600</name>
</gene>
<name>A0A8T0XM11_PANVG</name>
<dbReference type="GO" id="GO:0043240">
    <property type="term" value="C:Fanconi anaemia nuclear complex"/>
    <property type="evidence" value="ECO:0007669"/>
    <property type="project" value="InterPro"/>
</dbReference>
<evidence type="ECO:0000256" key="1">
    <source>
        <dbReference type="SAM" id="SignalP"/>
    </source>
</evidence>
<dbReference type="Pfam" id="PF11107">
    <property type="entry name" value="FANCF"/>
    <property type="match status" value="1"/>
</dbReference>
<proteinExistence type="predicted"/>
<protein>
    <submittedName>
        <fullName evidence="2">Uncharacterized protein</fullName>
    </submittedName>
</protein>
<dbReference type="OrthoDB" id="1930482at2759"/>
<dbReference type="Proteomes" id="UP000823388">
    <property type="component" value="Chromosome 1K"/>
</dbReference>
<dbReference type="GO" id="GO:0036297">
    <property type="term" value="P:interstrand cross-link repair"/>
    <property type="evidence" value="ECO:0007669"/>
    <property type="project" value="InterPro"/>
</dbReference>
<sequence length="452" mass="50385">MGWAHAAVAMEEVLGLVRGFVDVLVLAGGRTSSGAGATWSSEEVKKALRWALFFEEVFKDLRESGHYEDSAGELDAALAELTSSSEFPKGLAGMRSETLSTARVLVIRHFLKAREMCVENLGALLEAVVEMDIDVICASGVRNACQEYAESILDMNSSCFIQTRNARDIGLPASSDELYAESMGHSRILVKEFLEGLDLASCSCLSERGLGTLLNSVKKNSFGDASNEPCTPAIPKTSRMIDEFLIRKQWRAKCLSYLLDERTIRILSGASLIFKAPKEQWMKVFEPLKSFEESCQSLVEIMEICFLGLISRQWNTMIEGFMSHTFCLVPISKQHADLHQLLQGTSQDKCQDKLLDLEEKDILEYASQSLRSKPSILWLLPPVLTAAAIPPRSTMFQIYLAQIGKQFHEAAPSDRKCCCRGDGIEQHHNCEITERIRCLYAFHIQQSHLTVA</sequence>
<dbReference type="PANTHER" id="PTHR14449">
    <property type="entry name" value="FANCONI ANEMIA GROUP F PROTEIN FANCF"/>
    <property type="match status" value="1"/>
</dbReference>
<dbReference type="InterPro" id="IPR035428">
    <property type="entry name" value="FANCF"/>
</dbReference>